<dbReference type="PANTHER" id="PTHR30109:SF4">
    <property type="entry name" value="CARBON MONOXIDE DEHYDROGENASE"/>
    <property type="match status" value="1"/>
</dbReference>
<organism evidence="7 8">
    <name type="scientific">Pseudothauera rhizosphaerae</name>
    <dbReference type="NCBI Taxonomy" id="2565932"/>
    <lineage>
        <taxon>Bacteria</taxon>
        <taxon>Pseudomonadati</taxon>
        <taxon>Pseudomonadota</taxon>
        <taxon>Betaproteobacteria</taxon>
        <taxon>Rhodocyclales</taxon>
        <taxon>Zoogloeaceae</taxon>
        <taxon>Pseudothauera</taxon>
    </lineage>
</organism>
<dbReference type="InterPro" id="IPR011254">
    <property type="entry name" value="Prismane-like_sf"/>
</dbReference>
<dbReference type="InterPro" id="IPR016099">
    <property type="entry name" value="Prismane-like_a/b-sand"/>
</dbReference>
<keyword evidence="2" id="KW-0533">Nickel</keyword>
<keyword evidence="6" id="KW-0411">Iron-sulfur</keyword>
<evidence type="ECO:0000256" key="1">
    <source>
        <dbReference type="ARBA" id="ARBA00022485"/>
    </source>
</evidence>
<dbReference type="Pfam" id="PF03063">
    <property type="entry name" value="Prismane"/>
    <property type="match status" value="1"/>
</dbReference>
<accession>A0A4S4B2R0</accession>
<evidence type="ECO:0000256" key="3">
    <source>
        <dbReference type="ARBA" id="ARBA00022723"/>
    </source>
</evidence>
<keyword evidence="1" id="KW-0004">4Fe-4S</keyword>
<dbReference type="EMBL" id="SSOD01000001">
    <property type="protein sequence ID" value="THF65191.1"/>
    <property type="molecule type" value="Genomic_DNA"/>
</dbReference>
<evidence type="ECO:0000256" key="4">
    <source>
        <dbReference type="ARBA" id="ARBA00023002"/>
    </source>
</evidence>
<dbReference type="OrthoDB" id="5478720at2"/>
<dbReference type="AlphaFoldDB" id="A0A4S4B2R0"/>
<proteinExistence type="predicted"/>
<dbReference type="Gene3D" id="3.40.50.2030">
    <property type="match status" value="2"/>
</dbReference>
<evidence type="ECO:0000256" key="6">
    <source>
        <dbReference type="ARBA" id="ARBA00023014"/>
    </source>
</evidence>
<keyword evidence="8" id="KW-1185">Reference proteome</keyword>
<dbReference type="GO" id="GO:0006091">
    <property type="term" value="P:generation of precursor metabolites and energy"/>
    <property type="evidence" value="ECO:0007669"/>
    <property type="project" value="InterPro"/>
</dbReference>
<dbReference type="Proteomes" id="UP000307956">
    <property type="component" value="Unassembled WGS sequence"/>
</dbReference>
<sequence>MSEPTDTPPPAPDKKKWQRPVYPRKADVLAHTPDPNVRVMLRHMAERGMETVFDRFDTVTHCGHGLKGVCCQICNMGPCQITPRSPRGICGADEHVIVARNILRWIAAGVAAHGARGREVMLALKAAAAGRVDLPIRGEAKVRAVARAFRLDPEQGTTELAGQIADILLEDLSRTHPAAHRTLEAMAPPERIALWRSLDILPISAYHEVFEAYHRTGIGTDGDWRNLMQQLLRCGLAFAWSSVLGSAIAQDCLYGPPQRTRIDAGFGALDPDCVNIALHGHSPILPSAIVHAGESPELAALARSKGAQGIRFYGICCSGLSSLYRYGGVSPLTNAIGAELVLGTGALDAWVADVQDVYPSIMEVAKCFHTQVITTSDSGRLPGALHIGFDHANSNLGEVHHLAETIVRVGIDNFPLRRKANVFIPRTSIEAEVGFSIENILPEFGGADGLLRHLRAGTIRGIVNLVGCNNPKVVYEKAITDVADVLLAHDVIILTNGCASFPLLNLGYCRRAAAAKTGPALRALLEELDLPPVWHMGECLDNARASGLFRALADACGQPLKAMPFAFSSPEWSNEKGVGAALGFRLLGLDSYHCIPAPIAGSEAVQSFFEHDTTALLGGRMVVDTDPVALGATIVADLEARRRAIATQATAG</sequence>
<dbReference type="RefSeq" id="WP_136383084.1">
    <property type="nucleotide sequence ID" value="NZ_SSOD01000001.1"/>
</dbReference>
<comment type="caution">
    <text evidence="7">The sequence shown here is derived from an EMBL/GenBank/DDBJ whole genome shotgun (WGS) entry which is preliminary data.</text>
</comment>
<name>A0A4S4B2R0_9RHOO</name>
<evidence type="ECO:0000313" key="7">
    <source>
        <dbReference type="EMBL" id="THF65191.1"/>
    </source>
</evidence>
<dbReference type="GO" id="GO:0042542">
    <property type="term" value="P:response to hydrogen peroxide"/>
    <property type="evidence" value="ECO:0007669"/>
    <property type="project" value="TreeGrafter"/>
</dbReference>
<dbReference type="PANTHER" id="PTHR30109">
    <property type="entry name" value="HYDROXYLAMINE REDUCTASE"/>
    <property type="match status" value="1"/>
</dbReference>
<evidence type="ECO:0000256" key="5">
    <source>
        <dbReference type="ARBA" id="ARBA00023004"/>
    </source>
</evidence>
<protein>
    <submittedName>
        <fullName evidence="7">Carbon monoxide dehydrogenase</fullName>
    </submittedName>
</protein>
<dbReference type="GO" id="GO:0050418">
    <property type="term" value="F:hydroxylamine reductase activity"/>
    <property type="evidence" value="ECO:0007669"/>
    <property type="project" value="TreeGrafter"/>
</dbReference>
<keyword evidence="4" id="KW-0560">Oxidoreductase</keyword>
<keyword evidence="3" id="KW-0479">Metal-binding</keyword>
<dbReference type="GO" id="GO:0043885">
    <property type="term" value="F:anaerobic carbon-monoxide dehydrogenase activity"/>
    <property type="evidence" value="ECO:0007669"/>
    <property type="project" value="InterPro"/>
</dbReference>
<dbReference type="GO" id="GO:0051539">
    <property type="term" value="F:4 iron, 4 sulfur cluster binding"/>
    <property type="evidence" value="ECO:0007669"/>
    <property type="project" value="UniProtKB-KW"/>
</dbReference>
<dbReference type="GO" id="GO:0004601">
    <property type="term" value="F:peroxidase activity"/>
    <property type="evidence" value="ECO:0007669"/>
    <property type="project" value="TreeGrafter"/>
</dbReference>
<gene>
    <name evidence="7" type="ORF">E6O51_00905</name>
</gene>
<dbReference type="GO" id="GO:0016151">
    <property type="term" value="F:nickel cation binding"/>
    <property type="evidence" value="ECO:0007669"/>
    <property type="project" value="InterPro"/>
</dbReference>
<dbReference type="InterPro" id="IPR016101">
    <property type="entry name" value="CO_DH_a-bundle"/>
</dbReference>
<keyword evidence="5" id="KW-0408">Iron</keyword>
<evidence type="ECO:0000256" key="2">
    <source>
        <dbReference type="ARBA" id="ARBA00022596"/>
    </source>
</evidence>
<reference evidence="7 8" key="1">
    <citation type="submission" date="2019-04" db="EMBL/GenBank/DDBJ databases">
        <title>Azoarcus rhizosphaerae sp. nov. isolated from rhizosphere of Ficus religiosa.</title>
        <authorList>
            <person name="Lin S.-Y."/>
            <person name="Hameed A."/>
            <person name="Hsu Y.-H."/>
            <person name="Young C.-C."/>
        </authorList>
    </citation>
    <scope>NUCLEOTIDE SEQUENCE [LARGE SCALE GENOMIC DNA]</scope>
    <source>
        <strain evidence="7 8">CC-YHH848</strain>
    </source>
</reference>
<dbReference type="SUPFAM" id="SSF56821">
    <property type="entry name" value="Prismane protein-like"/>
    <property type="match status" value="1"/>
</dbReference>
<dbReference type="Gene3D" id="1.20.1270.30">
    <property type="match status" value="1"/>
</dbReference>
<dbReference type="InterPro" id="IPR004137">
    <property type="entry name" value="HCP/CODH"/>
</dbReference>
<evidence type="ECO:0000313" key="8">
    <source>
        <dbReference type="Proteomes" id="UP000307956"/>
    </source>
</evidence>